<comment type="similarity">
    <text evidence="3">Belongs to the cytochrome P450 family.</text>
</comment>
<proteinExistence type="inferred from homology"/>
<evidence type="ECO:0000256" key="8">
    <source>
        <dbReference type="ARBA" id="ARBA00023033"/>
    </source>
</evidence>
<sequence>MEKVEAEEEVNVGGELLRLTNNIITRMTLGQRCSDNEDESGEVRKLVKELNQLGSKFIVSETIWFCKNLDLLGFRKKLKDARDKYDVMMERIMKENELARNKKNYKDETADDLLDILLDIYEDENAEIRLTRENIKAFIMTRFFVNLWSLGRDSDHWENPHEFRPERFLSEKWSVKSQLSDVRGQCFHMIPFRSGRRSCHGATLVLQFVPTTLAAIIKCFELKVGNGASEMSVGMEVIVAVLVADGARVGALEVTHKLDIPSLIEYKMMVVVENT</sequence>
<evidence type="ECO:0000256" key="3">
    <source>
        <dbReference type="ARBA" id="ARBA00010617"/>
    </source>
</evidence>
<dbReference type="EMBL" id="JANJYI010000001">
    <property type="protein sequence ID" value="KAK2661651.1"/>
    <property type="molecule type" value="Genomic_DNA"/>
</dbReference>
<comment type="cofactor">
    <cofactor evidence="1">
        <name>heme</name>
        <dbReference type="ChEBI" id="CHEBI:30413"/>
    </cofactor>
</comment>
<dbReference type="AlphaFoldDB" id="A0AAD9XL94"/>
<keyword evidence="11" id="KW-1185">Reference proteome</keyword>
<evidence type="ECO:0000313" key="11">
    <source>
        <dbReference type="Proteomes" id="UP001280121"/>
    </source>
</evidence>
<dbReference type="GO" id="GO:0016705">
    <property type="term" value="F:oxidoreductase activity, acting on paired donors, with incorporation or reduction of molecular oxygen"/>
    <property type="evidence" value="ECO:0007669"/>
    <property type="project" value="InterPro"/>
</dbReference>
<dbReference type="PANTHER" id="PTHR47943">
    <property type="entry name" value="CYTOCHROME P450 93A3-LIKE"/>
    <property type="match status" value="1"/>
</dbReference>
<keyword evidence="9" id="KW-0472">Membrane</keyword>
<dbReference type="Gene3D" id="1.10.630.10">
    <property type="entry name" value="Cytochrome P450"/>
    <property type="match status" value="2"/>
</dbReference>
<keyword evidence="6" id="KW-0560">Oxidoreductase</keyword>
<dbReference type="InterPro" id="IPR036396">
    <property type="entry name" value="Cyt_P450_sf"/>
</dbReference>
<dbReference type="GO" id="GO:0016020">
    <property type="term" value="C:membrane"/>
    <property type="evidence" value="ECO:0007669"/>
    <property type="project" value="UniProtKB-SubCell"/>
</dbReference>
<comment type="subcellular location">
    <subcellularLocation>
        <location evidence="2">Membrane</location>
    </subcellularLocation>
</comment>
<evidence type="ECO:0000256" key="7">
    <source>
        <dbReference type="ARBA" id="ARBA00023004"/>
    </source>
</evidence>
<dbReference type="SUPFAM" id="SSF48264">
    <property type="entry name" value="Cytochrome P450"/>
    <property type="match status" value="1"/>
</dbReference>
<organism evidence="10 11">
    <name type="scientific">Dipteronia dyeriana</name>
    <dbReference type="NCBI Taxonomy" id="168575"/>
    <lineage>
        <taxon>Eukaryota</taxon>
        <taxon>Viridiplantae</taxon>
        <taxon>Streptophyta</taxon>
        <taxon>Embryophyta</taxon>
        <taxon>Tracheophyta</taxon>
        <taxon>Spermatophyta</taxon>
        <taxon>Magnoliopsida</taxon>
        <taxon>eudicotyledons</taxon>
        <taxon>Gunneridae</taxon>
        <taxon>Pentapetalae</taxon>
        <taxon>rosids</taxon>
        <taxon>malvids</taxon>
        <taxon>Sapindales</taxon>
        <taxon>Sapindaceae</taxon>
        <taxon>Hippocastanoideae</taxon>
        <taxon>Acereae</taxon>
        <taxon>Dipteronia</taxon>
    </lineage>
</organism>
<evidence type="ECO:0008006" key="12">
    <source>
        <dbReference type="Google" id="ProtNLM"/>
    </source>
</evidence>
<accession>A0AAD9XL94</accession>
<dbReference type="InterPro" id="IPR001128">
    <property type="entry name" value="Cyt_P450"/>
</dbReference>
<evidence type="ECO:0000256" key="4">
    <source>
        <dbReference type="ARBA" id="ARBA00022617"/>
    </source>
</evidence>
<protein>
    <recommendedName>
        <fullName evidence="12">Cytochrome P450</fullName>
    </recommendedName>
</protein>
<evidence type="ECO:0000256" key="9">
    <source>
        <dbReference type="ARBA" id="ARBA00023136"/>
    </source>
</evidence>
<keyword evidence="7" id="KW-0408">Iron</keyword>
<dbReference type="PANTHER" id="PTHR47943:SF8">
    <property type="entry name" value="CYTOCHROME P450"/>
    <property type="match status" value="1"/>
</dbReference>
<dbReference type="Pfam" id="PF00067">
    <property type="entry name" value="p450"/>
    <property type="match status" value="1"/>
</dbReference>
<keyword evidence="8" id="KW-0503">Monooxygenase</keyword>
<keyword evidence="4" id="KW-0349">Heme</keyword>
<gene>
    <name evidence="10" type="ORF">Ddye_000225</name>
</gene>
<dbReference type="GO" id="GO:0004497">
    <property type="term" value="F:monooxygenase activity"/>
    <property type="evidence" value="ECO:0007669"/>
    <property type="project" value="UniProtKB-KW"/>
</dbReference>
<dbReference type="Proteomes" id="UP001280121">
    <property type="component" value="Unassembled WGS sequence"/>
</dbReference>
<evidence type="ECO:0000256" key="1">
    <source>
        <dbReference type="ARBA" id="ARBA00001971"/>
    </source>
</evidence>
<keyword evidence="5" id="KW-0479">Metal-binding</keyword>
<dbReference type="GO" id="GO:0005506">
    <property type="term" value="F:iron ion binding"/>
    <property type="evidence" value="ECO:0007669"/>
    <property type="project" value="InterPro"/>
</dbReference>
<evidence type="ECO:0000313" key="10">
    <source>
        <dbReference type="EMBL" id="KAK2661651.1"/>
    </source>
</evidence>
<evidence type="ECO:0000256" key="5">
    <source>
        <dbReference type="ARBA" id="ARBA00022723"/>
    </source>
</evidence>
<comment type="caution">
    <text evidence="10">The sequence shown here is derived from an EMBL/GenBank/DDBJ whole genome shotgun (WGS) entry which is preliminary data.</text>
</comment>
<evidence type="ECO:0000256" key="2">
    <source>
        <dbReference type="ARBA" id="ARBA00004370"/>
    </source>
</evidence>
<dbReference type="GO" id="GO:0020037">
    <property type="term" value="F:heme binding"/>
    <property type="evidence" value="ECO:0007669"/>
    <property type="project" value="InterPro"/>
</dbReference>
<reference evidence="10" key="1">
    <citation type="journal article" date="2023" name="Plant J.">
        <title>Genome sequences and population genomics provide insights into the demographic history, inbreeding, and mutation load of two 'living fossil' tree species of Dipteronia.</title>
        <authorList>
            <person name="Feng Y."/>
            <person name="Comes H.P."/>
            <person name="Chen J."/>
            <person name="Zhu S."/>
            <person name="Lu R."/>
            <person name="Zhang X."/>
            <person name="Li P."/>
            <person name="Qiu J."/>
            <person name="Olsen K.M."/>
            <person name="Qiu Y."/>
        </authorList>
    </citation>
    <scope>NUCLEOTIDE SEQUENCE</scope>
    <source>
        <strain evidence="10">KIB01</strain>
    </source>
</reference>
<name>A0AAD9XL94_9ROSI</name>
<evidence type="ECO:0000256" key="6">
    <source>
        <dbReference type="ARBA" id="ARBA00023002"/>
    </source>
</evidence>